<feature type="transmembrane region" description="Helical" evidence="1">
    <location>
        <begin position="140"/>
        <end position="165"/>
    </location>
</feature>
<feature type="transmembrane region" description="Helical" evidence="1">
    <location>
        <begin position="20"/>
        <end position="38"/>
    </location>
</feature>
<feature type="transmembrane region" description="Helical" evidence="1">
    <location>
        <begin position="172"/>
        <end position="192"/>
    </location>
</feature>
<name>A0A1I2GL05_9BACL</name>
<dbReference type="Pfam" id="PF12730">
    <property type="entry name" value="ABC2_membrane_4"/>
    <property type="match status" value="1"/>
</dbReference>
<feature type="transmembrane region" description="Helical" evidence="1">
    <location>
        <begin position="58"/>
        <end position="78"/>
    </location>
</feature>
<dbReference type="PANTHER" id="PTHR37305">
    <property type="entry name" value="INTEGRAL MEMBRANE PROTEIN-RELATED"/>
    <property type="match status" value="1"/>
</dbReference>
<dbReference type="STRING" id="1045775.SAMN05216378_5313"/>
<dbReference type="Proteomes" id="UP000198855">
    <property type="component" value="Unassembled WGS sequence"/>
</dbReference>
<gene>
    <name evidence="2" type="ORF">SAMN05216378_5313</name>
</gene>
<organism evidence="2 3">
    <name type="scientific">Paenibacillus catalpae</name>
    <dbReference type="NCBI Taxonomy" id="1045775"/>
    <lineage>
        <taxon>Bacteria</taxon>
        <taxon>Bacillati</taxon>
        <taxon>Bacillota</taxon>
        <taxon>Bacilli</taxon>
        <taxon>Bacillales</taxon>
        <taxon>Paenibacillaceae</taxon>
        <taxon>Paenibacillus</taxon>
    </lineage>
</organism>
<feature type="transmembrane region" description="Helical" evidence="1">
    <location>
        <begin position="107"/>
        <end position="134"/>
    </location>
</feature>
<dbReference type="EMBL" id="FOMT01000006">
    <property type="protein sequence ID" value="SFF17928.1"/>
    <property type="molecule type" value="Genomic_DNA"/>
</dbReference>
<feature type="transmembrane region" description="Helical" evidence="1">
    <location>
        <begin position="229"/>
        <end position="249"/>
    </location>
</feature>
<evidence type="ECO:0000256" key="1">
    <source>
        <dbReference type="SAM" id="Phobius"/>
    </source>
</evidence>
<sequence length="257" mass="27848">MFNVIYTELLKLKSTKIPWLVLFGAIPANLVALFAFLPKVTPDGTPAGIDMQDMFYRQGMMLVMVAPSIFALFTAYIISREYQERTVNQLFAYPVSRAKILTAKLSVVFILIVITTVLSCVTAVVVGIVMLLQGRIGFEIIWLGLKTNAGICILSFGTIPVAAAVSLIAKNVIPAAVLGVFATIVTVIGKIGHGQGGILFPWLTPYWPVRHLAQDIADNTGANPYGVPALIILTLTFLLSLAFSLLYYIKSDVHSGS</sequence>
<dbReference type="AlphaFoldDB" id="A0A1I2GL05"/>
<accession>A0A1I2GL05</accession>
<keyword evidence="3" id="KW-1185">Reference proteome</keyword>
<protein>
    <recommendedName>
        <fullName evidence="4">ABC-2 type transport system permease protein</fullName>
    </recommendedName>
</protein>
<evidence type="ECO:0000313" key="3">
    <source>
        <dbReference type="Proteomes" id="UP000198855"/>
    </source>
</evidence>
<reference evidence="3" key="1">
    <citation type="submission" date="2016-10" db="EMBL/GenBank/DDBJ databases">
        <authorList>
            <person name="Varghese N."/>
            <person name="Submissions S."/>
        </authorList>
    </citation>
    <scope>NUCLEOTIDE SEQUENCE [LARGE SCALE GENOMIC DNA]</scope>
    <source>
        <strain evidence="3">CGMCC 1.10784</strain>
    </source>
</reference>
<keyword evidence="1" id="KW-0812">Transmembrane</keyword>
<dbReference type="RefSeq" id="WP_175533016.1">
    <property type="nucleotide sequence ID" value="NZ_FOMT01000006.1"/>
</dbReference>
<evidence type="ECO:0008006" key="4">
    <source>
        <dbReference type="Google" id="ProtNLM"/>
    </source>
</evidence>
<keyword evidence="1" id="KW-1133">Transmembrane helix</keyword>
<proteinExistence type="predicted"/>
<keyword evidence="1" id="KW-0472">Membrane</keyword>
<evidence type="ECO:0000313" key="2">
    <source>
        <dbReference type="EMBL" id="SFF17928.1"/>
    </source>
</evidence>
<dbReference type="PANTHER" id="PTHR37305:SF1">
    <property type="entry name" value="MEMBRANE PROTEIN"/>
    <property type="match status" value="1"/>
</dbReference>